<comment type="similarity">
    <text evidence="2">Belongs to the UPF0057 (PMP3) family.</text>
</comment>
<organism evidence="7 8">
    <name type="scientific">Ewingella americana (strain ATCC 33852 / DSM 4580 / CCUG 14506 / JCM 5911 / LMG 7869 / NCTC 12157 / CDC 1468-78)</name>
    <dbReference type="NCBI Taxonomy" id="910964"/>
    <lineage>
        <taxon>Bacteria</taxon>
        <taxon>Pseudomonadati</taxon>
        <taxon>Pseudomonadota</taxon>
        <taxon>Gammaproteobacteria</taxon>
        <taxon>Enterobacterales</taxon>
        <taxon>Yersiniaceae</taxon>
        <taxon>Ewingella</taxon>
    </lineage>
</organism>
<dbReference type="AlphaFoldDB" id="A0A085GFV4"/>
<sequence>MGFWRVLITILVPPLGVLIGNGLGLQFLLNIVLTLCGYLPGLIHAFWIQTRK</sequence>
<dbReference type="InterPro" id="IPR000612">
    <property type="entry name" value="PMP3"/>
</dbReference>
<feature type="transmembrane region" description="Helical" evidence="6">
    <location>
        <begin position="27"/>
        <end position="48"/>
    </location>
</feature>
<dbReference type="GO" id="GO:0016020">
    <property type="term" value="C:membrane"/>
    <property type="evidence" value="ECO:0007669"/>
    <property type="project" value="UniProtKB-SubCell"/>
</dbReference>
<protein>
    <submittedName>
        <fullName evidence="7">Uncharacterized UPF0057 family protein</fullName>
    </submittedName>
</protein>
<dbReference type="OrthoDB" id="9810121at2"/>
<dbReference type="Proteomes" id="UP000028640">
    <property type="component" value="Unassembled WGS sequence"/>
</dbReference>
<dbReference type="EMBL" id="JMPJ01000040">
    <property type="protein sequence ID" value="KFC82599.1"/>
    <property type="molecule type" value="Genomic_DNA"/>
</dbReference>
<evidence type="ECO:0000256" key="5">
    <source>
        <dbReference type="ARBA" id="ARBA00023136"/>
    </source>
</evidence>
<dbReference type="Pfam" id="PF01679">
    <property type="entry name" value="Pmp3"/>
    <property type="match status" value="1"/>
</dbReference>
<evidence type="ECO:0000256" key="6">
    <source>
        <dbReference type="SAM" id="Phobius"/>
    </source>
</evidence>
<evidence type="ECO:0000256" key="2">
    <source>
        <dbReference type="ARBA" id="ARBA00009530"/>
    </source>
</evidence>
<dbReference type="RefSeq" id="WP_034790096.1">
    <property type="nucleotide sequence ID" value="NZ_JMPJ01000040.1"/>
</dbReference>
<keyword evidence="3 6" id="KW-0812">Transmembrane</keyword>
<dbReference type="PANTHER" id="PTHR21659">
    <property type="entry name" value="HYDROPHOBIC PROTEIN RCI2 LOW TEMPERATURE AND SALT RESPONSIVE PROTEIN LTI6 -RELATED"/>
    <property type="match status" value="1"/>
</dbReference>
<dbReference type="STRING" id="910964.GEAM_1497"/>
<keyword evidence="8" id="KW-1185">Reference proteome</keyword>
<keyword evidence="4 6" id="KW-1133">Transmembrane helix</keyword>
<name>A0A085GFV4_EWIA3</name>
<evidence type="ECO:0000313" key="7">
    <source>
        <dbReference type="EMBL" id="KFC82599.1"/>
    </source>
</evidence>
<reference evidence="7 8" key="1">
    <citation type="submission" date="2014-05" db="EMBL/GenBank/DDBJ databases">
        <title>ATOL: Assembling a taxonomically balanced genome-scale reconstruction of the evolutionary history of the Enterobacteriaceae.</title>
        <authorList>
            <person name="Plunkett G.III."/>
            <person name="Neeno-Eckwall E.C."/>
            <person name="Glasner J.D."/>
            <person name="Perna N.T."/>
        </authorList>
    </citation>
    <scope>NUCLEOTIDE SEQUENCE [LARGE SCALE GENOMIC DNA]</scope>
    <source>
        <strain evidence="7 8">ATCC 33852</strain>
    </source>
</reference>
<proteinExistence type="inferred from homology"/>
<evidence type="ECO:0000256" key="4">
    <source>
        <dbReference type="ARBA" id="ARBA00022989"/>
    </source>
</evidence>
<evidence type="ECO:0000256" key="3">
    <source>
        <dbReference type="ARBA" id="ARBA00022692"/>
    </source>
</evidence>
<dbReference type="GeneID" id="78379844"/>
<accession>A0A085GFV4</accession>
<evidence type="ECO:0000313" key="8">
    <source>
        <dbReference type="Proteomes" id="UP000028640"/>
    </source>
</evidence>
<comment type="subcellular location">
    <subcellularLocation>
        <location evidence="1">Membrane</location>
    </subcellularLocation>
</comment>
<dbReference type="eggNOG" id="COG0401">
    <property type="taxonomic scope" value="Bacteria"/>
</dbReference>
<gene>
    <name evidence="7" type="ORF">GEAM_1497</name>
</gene>
<dbReference type="PANTHER" id="PTHR21659:SF42">
    <property type="entry name" value="UPF0057 MEMBRANE PROTEIN ZK632.10-RELATED"/>
    <property type="match status" value="1"/>
</dbReference>
<dbReference type="PROSITE" id="PS01309">
    <property type="entry name" value="UPF0057"/>
    <property type="match status" value="1"/>
</dbReference>
<comment type="caution">
    <text evidence="7">The sequence shown here is derived from an EMBL/GenBank/DDBJ whole genome shotgun (WGS) entry which is preliminary data.</text>
</comment>
<evidence type="ECO:0000256" key="1">
    <source>
        <dbReference type="ARBA" id="ARBA00004370"/>
    </source>
</evidence>
<keyword evidence="5 6" id="KW-0472">Membrane</keyword>